<dbReference type="Gene3D" id="1.25.40.390">
    <property type="match status" value="1"/>
</dbReference>
<protein>
    <submittedName>
        <fullName evidence="1">SusD/RagB family nutrient-binding outer membrane lipoprotein</fullName>
    </submittedName>
</protein>
<comment type="caution">
    <text evidence="1">The sequence shown here is derived from an EMBL/GenBank/DDBJ whole genome shotgun (WGS) entry which is preliminary data.</text>
</comment>
<keyword evidence="1" id="KW-0449">Lipoprotein</keyword>
<evidence type="ECO:0000313" key="1">
    <source>
        <dbReference type="EMBL" id="MCF4102259.1"/>
    </source>
</evidence>
<name>A0ABS9EHA6_9FLAO</name>
<dbReference type="RefSeq" id="WP_236134409.1">
    <property type="nucleotide sequence ID" value="NZ_JAKGTH010000010.1"/>
</dbReference>
<dbReference type="Proteomes" id="UP001179363">
    <property type="component" value="Unassembled WGS sequence"/>
</dbReference>
<dbReference type="SUPFAM" id="SSF48452">
    <property type="entry name" value="TPR-like"/>
    <property type="match status" value="1"/>
</dbReference>
<keyword evidence="2" id="KW-1185">Reference proteome</keyword>
<reference evidence="1" key="1">
    <citation type="submission" date="2022-01" db="EMBL/GenBank/DDBJ databases">
        <title>Gillisia lutea sp. nov., isolated from marine plastic residues from the Malvarosa beach (Valencia, Spain).</title>
        <authorList>
            <person name="Vidal-Verdu A."/>
            <person name="Molina-Menor E."/>
            <person name="Satari L."/>
            <person name="Pascual J."/>
            <person name="Pereto J."/>
            <person name="Porcar M."/>
        </authorList>
    </citation>
    <scope>NUCLEOTIDE SEQUENCE</scope>
    <source>
        <strain evidence="1">M10.2A</strain>
    </source>
</reference>
<accession>A0ABS9EHA6</accession>
<organism evidence="1 2">
    <name type="scientific">Gillisia lutea</name>
    <dbReference type="NCBI Taxonomy" id="2909668"/>
    <lineage>
        <taxon>Bacteria</taxon>
        <taxon>Pseudomonadati</taxon>
        <taxon>Bacteroidota</taxon>
        <taxon>Flavobacteriia</taxon>
        <taxon>Flavobacteriales</taxon>
        <taxon>Flavobacteriaceae</taxon>
        <taxon>Gillisia</taxon>
    </lineage>
</organism>
<dbReference type="InterPro" id="IPR011990">
    <property type="entry name" value="TPR-like_helical_dom_sf"/>
</dbReference>
<dbReference type="Pfam" id="PF12771">
    <property type="entry name" value="SusD-like_2"/>
    <property type="match status" value="1"/>
</dbReference>
<dbReference type="InterPro" id="IPR041662">
    <property type="entry name" value="SusD-like_2"/>
</dbReference>
<dbReference type="EMBL" id="JAKGTH010000010">
    <property type="protein sequence ID" value="MCF4102259.1"/>
    <property type="molecule type" value="Genomic_DNA"/>
</dbReference>
<evidence type="ECO:0000313" key="2">
    <source>
        <dbReference type="Proteomes" id="UP001179363"/>
    </source>
</evidence>
<gene>
    <name evidence="1" type="ORF">L1I30_11320</name>
</gene>
<sequence>MKKYILTIIALASLWSCQTDEQYEDYNRDPKNPTEVKADFLFTAATVSLGDQMASANVNRNIFRFISQYWTSTTYLDEPNYDLNNRGITDNQWNELYRDVLFDISDSKSLVQADVELTEGEKTARLAQLEVLEVYTWQVLVDTFGDVPYSEALNAADFPQPKYDDAATIYADLISRLTAINSDFQAGNGFGSSDVIYGGDMDSWAKFSNSLLLRIGMRLSDVNPGLAQSATETAASNGVFMSNDDNATIVYQSTNPNTNPLWSDLVESGRSDYVPANTLVDIMNDLEDPRRSAYFDDNLATYTGGIYGGSNSYPSYTHVGEAFLDPTLPGILLDYSEVEFHLAEAAQRGYGVTGTAEEHYNAAITASINYWGGSDAAAATYLAKADVAYDAENWREQLGTQFWIAMYDNSIMGWNVWRKFDTPVLNLPEDSGNFVPLRYTYPIGEQNLNLTNYEAASAAIGGDDLYTALFWDVTTPDQSTYPGGPAED</sequence>
<proteinExistence type="predicted"/>